<accession>A0A0G1K5X9</accession>
<gene>
    <name evidence="1" type="ORF">UW74_C0010G0006</name>
</gene>
<evidence type="ECO:0000313" key="1">
    <source>
        <dbReference type="EMBL" id="KKT78918.1"/>
    </source>
</evidence>
<protein>
    <submittedName>
        <fullName evidence="1">Uncharacterized protein</fullName>
    </submittedName>
</protein>
<dbReference type="EMBL" id="LCJM01000010">
    <property type="protein sequence ID" value="KKT78918.1"/>
    <property type="molecule type" value="Genomic_DNA"/>
</dbReference>
<proteinExistence type="predicted"/>
<dbReference type="AlphaFoldDB" id="A0A0G1K5X9"/>
<organism evidence="1 2">
    <name type="scientific">Candidatus Giovannonibacteria bacterium GW2011_GWC2_44_8</name>
    <dbReference type="NCBI Taxonomy" id="1618657"/>
    <lineage>
        <taxon>Bacteria</taxon>
        <taxon>Candidatus Giovannoniibacteriota</taxon>
    </lineage>
</organism>
<reference evidence="1 2" key="1">
    <citation type="journal article" date="2015" name="Nature">
        <title>rRNA introns, odd ribosomes, and small enigmatic genomes across a large radiation of phyla.</title>
        <authorList>
            <person name="Brown C.T."/>
            <person name="Hug L.A."/>
            <person name="Thomas B.C."/>
            <person name="Sharon I."/>
            <person name="Castelle C.J."/>
            <person name="Singh A."/>
            <person name="Wilkins M.J."/>
            <person name="Williams K.H."/>
            <person name="Banfield J.F."/>
        </authorList>
    </citation>
    <scope>NUCLEOTIDE SEQUENCE [LARGE SCALE GENOMIC DNA]</scope>
</reference>
<name>A0A0G1K5X9_9BACT</name>
<sequence length="356" mass="40375">MFKVKGIVTHYRPHIDETCAIWLLRKLGEKEFHGIREAKVQFADAGDRTPNGRPWQEWHDQGYILIGIGGGRFDEHANQKSARKKEHCATSLVAKALGIDDDPVFKPIIEAVVENDLRGSGSLLDLGAISNMLHAHCDDAEQVMRWVTFGLEAIYQRQVQYWTTTKTEYERSAQVEEIKWSGGRKFNIVTLQSDDEQVLRYARSKHGANAGIVIQKKSTGHVQIHTSPYHGLFLYDVAKLLRIEEQKAGGKEPLRVLDPRVLASEGTLQEIPEWFFHVGMQKLMNGSLTAKNVPPTKMPLSWIQNLIRIGINPGRFESSRQKECEAGKCTAQAKGCPWYTWQLKRCSEVRNTRKAS</sequence>
<dbReference type="Proteomes" id="UP000034889">
    <property type="component" value="Unassembled WGS sequence"/>
</dbReference>
<comment type="caution">
    <text evidence="1">The sequence shown here is derived from an EMBL/GenBank/DDBJ whole genome shotgun (WGS) entry which is preliminary data.</text>
</comment>
<evidence type="ECO:0000313" key="2">
    <source>
        <dbReference type="Proteomes" id="UP000034889"/>
    </source>
</evidence>